<dbReference type="Proteomes" id="UP000188532">
    <property type="component" value="Unassembled WGS sequence"/>
</dbReference>
<proteinExistence type="predicted"/>
<organism evidence="3 4">
    <name type="scientific">Mycobacterium kansasii</name>
    <dbReference type="NCBI Taxonomy" id="1768"/>
    <lineage>
        <taxon>Bacteria</taxon>
        <taxon>Bacillati</taxon>
        <taxon>Actinomycetota</taxon>
        <taxon>Actinomycetes</taxon>
        <taxon>Mycobacteriales</taxon>
        <taxon>Mycobacteriaceae</taxon>
        <taxon>Mycobacterium</taxon>
    </lineage>
</organism>
<evidence type="ECO:0000313" key="4">
    <source>
        <dbReference type="Proteomes" id="UP000188532"/>
    </source>
</evidence>
<dbReference type="AlphaFoldDB" id="A0A1V3XNW2"/>
<feature type="chain" id="PRO_5013228822" evidence="2">
    <location>
        <begin position="23"/>
        <end position="83"/>
    </location>
</feature>
<evidence type="ECO:0000256" key="2">
    <source>
        <dbReference type="SAM" id="SignalP"/>
    </source>
</evidence>
<reference evidence="3 4" key="1">
    <citation type="submission" date="2017-02" db="EMBL/GenBank/DDBJ databases">
        <title>Complete genome sequences of Mycobacterium kansasii strains isolated from rhesus macaques.</title>
        <authorList>
            <person name="Panda A."/>
            <person name="Nagaraj S."/>
            <person name="Zhao X."/>
            <person name="Tettelin H."/>
            <person name="Detolla L.J."/>
        </authorList>
    </citation>
    <scope>NUCLEOTIDE SEQUENCE [LARGE SCALE GENOMIC DNA]</scope>
    <source>
        <strain evidence="3 4">11-3469</strain>
    </source>
</reference>
<keyword evidence="2" id="KW-0732">Signal</keyword>
<dbReference type="EMBL" id="MVBN01000002">
    <property type="protein sequence ID" value="OOK80924.1"/>
    <property type="molecule type" value="Genomic_DNA"/>
</dbReference>
<name>A0A1V3XNW2_MYCKA</name>
<evidence type="ECO:0000313" key="3">
    <source>
        <dbReference type="EMBL" id="OOK80924.1"/>
    </source>
</evidence>
<protein>
    <submittedName>
        <fullName evidence="3">O-antigen polymerase family domain protein</fullName>
    </submittedName>
</protein>
<feature type="signal peptide" evidence="2">
    <location>
        <begin position="1"/>
        <end position="22"/>
    </location>
</feature>
<gene>
    <name evidence="3" type="ORF">BZL29_2798</name>
</gene>
<feature type="region of interest" description="Disordered" evidence="1">
    <location>
        <begin position="62"/>
        <end position="83"/>
    </location>
</feature>
<sequence>MFALTPLVRALRRASAPAKVSAAVSAGLLAMSTVWPLPEMPTDAVSLGLALGATMAYAGARPTGPVADETAANRAPARTGEHG</sequence>
<comment type="caution">
    <text evidence="3">The sequence shown here is derived from an EMBL/GenBank/DDBJ whole genome shotgun (WGS) entry which is preliminary data.</text>
</comment>
<accession>A0A1V3XNW2</accession>
<evidence type="ECO:0000256" key="1">
    <source>
        <dbReference type="SAM" id="MobiDB-lite"/>
    </source>
</evidence>